<accession>A0A2T9Y798</accession>
<feature type="compositionally biased region" description="Basic and acidic residues" evidence="1">
    <location>
        <begin position="141"/>
        <end position="158"/>
    </location>
</feature>
<sequence length="174" mass="19642">MPATYLKVYPKMAEALPTIEKKNFRSPLTNKERKKKILNNPENFPEIDNIVFAHSIIVLLSDLATNILQFRMSTLRHSSGGFSQAQQIQDTAPVGPLNKNSASNNQQSFCARGCGKFKENRTSKADKRPMGLKHCKEVIQDSVQKSESRQAKSFDKKKFTSSREIGAKQLIQRT</sequence>
<dbReference type="AlphaFoldDB" id="A0A2T9Y798"/>
<proteinExistence type="predicted"/>
<name>A0A2T9Y798_9FUNG</name>
<evidence type="ECO:0000256" key="1">
    <source>
        <dbReference type="SAM" id="MobiDB-lite"/>
    </source>
</evidence>
<gene>
    <name evidence="2" type="ORF">BB561_005961</name>
</gene>
<protein>
    <submittedName>
        <fullName evidence="2">Uncharacterized protein</fullName>
    </submittedName>
</protein>
<dbReference type="EMBL" id="MBFR01000403">
    <property type="protein sequence ID" value="PVU88230.1"/>
    <property type="molecule type" value="Genomic_DNA"/>
</dbReference>
<comment type="caution">
    <text evidence="2">The sequence shown here is derived from an EMBL/GenBank/DDBJ whole genome shotgun (WGS) entry which is preliminary data.</text>
</comment>
<dbReference type="Proteomes" id="UP000245383">
    <property type="component" value="Unassembled WGS sequence"/>
</dbReference>
<organism evidence="2 3">
    <name type="scientific">Smittium simulii</name>
    <dbReference type="NCBI Taxonomy" id="133385"/>
    <lineage>
        <taxon>Eukaryota</taxon>
        <taxon>Fungi</taxon>
        <taxon>Fungi incertae sedis</taxon>
        <taxon>Zoopagomycota</taxon>
        <taxon>Kickxellomycotina</taxon>
        <taxon>Harpellomycetes</taxon>
        <taxon>Harpellales</taxon>
        <taxon>Legeriomycetaceae</taxon>
        <taxon>Smittium</taxon>
    </lineage>
</organism>
<evidence type="ECO:0000313" key="2">
    <source>
        <dbReference type="EMBL" id="PVU88230.1"/>
    </source>
</evidence>
<evidence type="ECO:0000313" key="3">
    <source>
        <dbReference type="Proteomes" id="UP000245383"/>
    </source>
</evidence>
<feature type="region of interest" description="Disordered" evidence="1">
    <location>
        <begin position="141"/>
        <end position="174"/>
    </location>
</feature>
<keyword evidence="3" id="KW-1185">Reference proteome</keyword>
<reference evidence="2 3" key="1">
    <citation type="journal article" date="2018" name="MBio">
        <title>Comparative Genomics Reveals the Core Gene Toolbox for the Fungus-Insect Symbiosis.</title>
        <authorList>
            <person name="Wang Y."/>
            <person name="Stata M."/>
            <person name="Wang W."/>
            <person name="Stajich J.E."/>
            <person name="White M.M."/>
            <person name="Moncalvo J.M."/>
        </authorList>
    </citation>
    <scope>NUCLEOTIDE SEQUENCE [LARGE SCALE GENOMIC DNA]</scope>
    <source>
        <strain evidence="2 3">SWE-8-4</strain>
    </source>
</reference>